<dbReference type="EMBL" id="VSSS01000069">
    <property type="protein sequence ID" value="TYL87865.1"/>
    <property type="molecule type" value="Genomic_DNA"/>
</dbReference>
<sequence length="71" mass="7665">MLRCARNDDTINSVILRCAWRDAQHRAGSLEGCTATLREWGRRPSRAAEEAATVRGDGDGITRAAGSSYSA</sequence>
<reference evidence="2 3" key="1">
    <citation type="submission" date="2019-08" db="EMBL/GenBank/DDBJ databases">
        <title>Bradyrhizobium hipponensis sp. nov., a rhizobium isolated from a Lupinus angustifolius root nodule in Tunisia.</title>
        <authorList>
            <person name="Off K."/>
            <person name="Rejili M."/>
            <person name="Mars M."/>
            <person name="Brachmann A."/>
            <person name="Marin M."/>
        </authorList>
    </citation>
    <scope>NUCLEOTIDE SEQUENCE [LARGE SCALE GENOMIC DNA]</scope>
    <source>
        <strain evidence="2 3">CTAW71</strain>
    </source>
</reference>
<name>A0A5D3KDE2_9BRAD</name>
<dbReference type="Proteomes" id="UP000324758">
    <property type="component" value="Unassembled WGS sequence"/>
</dbReference>
<evidence type="ECO:0000256" key="1">
    <source>
        <dbReference type="SAM" id="MobiDB-lite"/>
    </source>
</evidence>
<evidence type="ECO:0000313" key="3">
    <source>
        <dbReference type="Proteomes" id="UP000324758"/>
    </source>
</evidence>
<evidence type="ECO:0000313" key="2">
    <source>
        <dbReference type="EMBL" id="TYL87865.1"/>
    </source>
</evidence>
<comment type="caution">
    <text evidence="2">The sequence shown here is derived from an EMBL/GenBank/DDBJ whole genome shotgun (WGS) entry which is preliminary data.</text>
</comment>
<organism evidence="2 3">
    <name type="scientific">Bradyrhizobium rifense</name>
    <dbReference type="NCBI Taxonomy" id="515499"/>
    <lineage>
        <taxon>Bacteria</taxon>
        <taxon>Pseudomonadati</taxon>
        <taxon>Pseudomonadota</taxon>
        <taxon>Alphaproteobacteria</taxon>
        <taxon>Hyphomicrobiales</taxon>
        <taxon>Nitrobacteraceae</taxon>
        <taxon>Bradyrhizobium</taxon>
    </lineage>
</organism>
<proteinExistence type="predicted"/>
<keyword evidence="3" id="KW-1185">Reference proteome</keyword>
<accession>A0A5D3KDE2</accession>
<gene>
    <name evidence="2" type="ORF">FXB40_39720</name>
</gene>
<dbReference type="AlphaFoldDB" id="A0A5D3KDE2"/>
<feature type="region of interest" description="Disordered" evidence="1">
    <location>
        <begin position="44"/>
        <end position="71"/>
    </location>
</feature>
<dbReference type="OrthoDB" id="9957218at2"/>
<protein>
    <submittedName>
        <fullName evidence="2">Uncharacterized protein</fullName>
    </submittedName>
</protein>